<dbReference type="Gene3D" id="3.40.50.300">
    <property type="entry name" value="P-loop containing nucleotide triphosphate hydrolases"/>
    <property type="match status" value="1"/>
</dbReference>
<dbReference type="PANTHER" id="PTHR24363">
    <property type="entry name" value="SERINE/THREONINE PROTEIN KINASE"/>
    <property type="match status" value="1"/>
</dbReference>
<evidence type="ECO:0000313" key="12">
    <source>
        <dbReference type="Proteomes" id="UP000249467"/>
    </source>
</evidence>
<dbReference type="PANTHER" id="PTHR24363:SF0">
    <property type="entry name" value="SERINE_THREONINE KINASE LIKE DOMAIN CONTAINING 1"/>
    <property type="match status" value="1"/>
</dbReference>
<dbReference type="Pfam" id="PF00069">
    <property type="entry name" value="Pkinase"/>
    <property type="match status" value="1"/>
</dbReference>
<evidence type="ECO:0000256" key="6">
    <source>
        <dbReference type="ARBA" id="ARBA00022840"/>
    </source>
</evidence>
<gene>
    <name evidence="11" type="ORF">DCF19_08515</name>
</gene>
<evidence type="ECO:0000313" key="11">
    <source>
        <dbReference type="EMBL" id="PZO41901.1"/>
    </source>
</evidence>
<dbReference type="Gene3D" id="1.10.510.10">
    <property type="entry name" value="Transferase(Phosphotransferase) domain 1"/>
    <property type="match status" value="1"/>
</dbReference>
<feature type="domain" description="Protein kinase" evidence="10">
    <location>
        <begin position="11"/>
        <end position="284"/>
    </location>
</feature>
<dbReference type="AlphaFoldDB" id="A0A2W4Y350"/>
<keyword evidence="5 11" id="KW-0418">Kinase</keyword>
<evidence type="ECO:0000256" key="7">
    <source>
        <dbReference type="ARBA" id="ARBA00047899"/>
    </source>
</evidence>
<dbReference type="Pfam" id="PF14516">
    <property type="entry name" value="AAA_35"/>
    <property type="match status" value="1"/>
</dbReference>
<dbReference type="PROSITE" id="PS00107">
    <property type="entry name" value="PROTEIN_KINASE_ATP"/>
    <property type="match status" value="1"/>
</dbReference>
<dbReference type="InterPro" id="IPR017441">
    <property type="entry name" value="Protein_kinase_ATP_BS"/>
</dbReference>
<accession>A0A2W4Y350</accession>
<evidence type="ECO:0000256" key="8">
    <source>
        <dbReference type="ARBA" id="ARBA00048679"/>
    </source>
</evidence>
<evidence type="ECO:0000256" key="9">
    <source>
        <dbReference type="PROSITE-ProRule" id="PRU10141"/>
    </source>
</evidence>
<feature type="binding site" evidence="9">
    <location>
        <position position="42"/>
    </location>
    <ligand>
        <name>ATP</name>
        <dbReference type="ChEBI" id="CHEBI:30616"/>
    </ligand>
</feature>
<dbReference type="InterPro" id="IPR000719">
    <property type="entry name" value="Prot_kinase_dom"/>
</dbReference>
<keyword evidence="3" id="KW-0808">Transferase</keyword>
<reference evidence="11 12" key="1">
    <citation type="submission" date="2018-04" db="EMBL/GenBank/DDBJ databases">
        <authorList>
            <person name="Go L.Y."/>
            <person name="Mitchell J.A."/>
        </authorList>
    </citation>
    <scope>NUCLEOTIDE SEQUENCE [LARGE SCALE GENOMIC DNA]</scope>
    <source>
        <strain evidence="11">ULC066bin1</strain>
    </source>
</reference>
<evidence type="ECO:0000256" key="3">
    <source>
        <dbReference type="ARBA" id="ARBA00022679"/>
    </source>
</evidence>
<dbReference type="EC" id="2.7.11.1" evidence="1"/>
<comment type="caution">
    <text evidence="11">The sequence shown here is derived from an EMBL/GenBank/DDBJ whole genome shotgun (WGS) entry which is preliminary data.</text>
</comment>
<sequence>MEIPTTLAGHYQIVNHLGGGGFGQTFLARDLHLPGNSLCVVKQLKPKIDDSGTLEIAKRLFDQEAETLYKLGDRHDQIPRLMAHFEQDSEFYLVQELIEGIALEDELADGKQMSEAEVIELLRDVLQVLTFVHQQNVIHRDIKPSNLIRRDRDRKFVLIDFGAVKKVSVQTGNSLQTSSITVAVGSPGYMPSEQISGQPHFSSDIYAVGMLCFQALTGMLPKFLPRDTPSGEYSWSLCSKAENELGIVNISAGLANILDRMVRYDFRQRYENAAIALQALESFLGRNASNSTNDSTIIKAIDPSTKSSSDWSLESPDGQVSIDSQFYVSSLYEQRCYEEINKSGSLIRIKSPQKMGKSSLMIRLLAYAQQQGYRTVTLNLEQANQKFFTDLDKYMQWFCASVGRQLGVKVKIDEYWDDIFGANDNSTDYFEKYLLESSSQPLVLALDNFDRIFKYPDIEVDFCGLLRGWYESSRIKPIWGKLRLIIVHSQESYAQKDINQSPFNVGLPIELSEFNAEQVQTLVTQHRLAWTESEVAQLMGLVGGHPYLVRSALYRIASGDLSLTEFLRSAPTEAGIYSSHLLGLLRTLEEHPDLAKAMQNVVNAVAPIRLRAEDAFKLDSMGLVVRIENDVQPRCSLYQQYFRDRLVTTN</sequence>
<evidence type="ECO:0000256" key="5">
    <source>
        <dbReference type="ARBA" id="ARBA00022777"/>
    </source>
</evidence>
<dbReference type="GO" id="GO:0004674">
    <property type="term" value="F:protein serine/threonine kinase activity"/>
    <property type="evidence" value="ECO:0007669"/>
    <property type="project" value="UniProtKB-KW"/>
</dbReference>
<evidence type="ECO:0000259" key="10">
    <source>
        <dbReference type="PROSITE" id="PS50011"/>
    </source>
</evidence>
<reference evidence="11 12" key="2">
    <citation type="submission" date="2018-06" db="EMBL/GenBank/DDBJ databases">
        <title>Metagenomic assembly of (sub)arctic Cyanobacteria and their associated microbiome from non-axenic cultures.</title>
        <authorList>
            <person name="Baurain D."/>
        </authorList>
    </citation>
    <scope>NUCLEOTIDE SEQUENCE [LARGE SCALE GENOMIC DNA]</scope>
    <source>
        <strain evidence="11">ULC066bin1</strain>
    </source>
</reference>
<dbReference type="GO" id="GO:0005524">
    <property type="term" value="F:ATP binding"/>
    <property type="evidence" value="ECO:0007669"/>
    <property type="project" value="UniProtKB-UniRule"/>
</dbReference>
<dbReference type="SUPFAM" id="SSF52540">
    <property type="entry name" value="P-loop containing nucleoside triphosphate hydrolases"/>
    <property type="match status" value="1"/>
</dbReference>
<keyword evidence="6 9" id="KW-0067">ATP-binding</keyword>
<proteinExistence type="predicted"/>
<dbReference type="InterPro" id="IPR027417">
    <property type="entry name" value="P-loop_NTPase"/>
</dbReference>
<dbReference type="EMBL" id="QBML01000009">
    <property type="protein sequence ID" value="PZO41901.1"/>
    <property type="molecule type" value="Genomic_DNA"/>
</dbReference>
<dbReference type="SMART" id="SM00220">
    <property type="entry name" value="S_TKc"/>
    <property type="match status" value="1"/>
</dbReference>
<comment type="catalytic activity">
    <reaction evidence="8">
        <text>L-seryl-[protein] + ATP = O-phospho-L-seryl-[protein] + ADP + H(+)</text>
        <dbReference type="Rhea" id="RHEA:17989"/>
        <dbReference type="Rhea" id="RHEA-COMP:9863"/>
        <dbReference type="Rhea" id="RHEA-COMP:11604"/>
        <dbReference type="ChEBI" id="CHEBI:15378"/>
        <dbReference type="ChEBI" id="CHEBI:29999"/>
        <dbReference type="ChEBI" id="CHEBI:30616"/>
        <dbReference type="ChEBI" id="CHEBI:83421"/>
        <dbReference type="ChEBI" id="CHEBI:456216"/>
        <dbReference type="EC" id="2.7.11.1"/>
    </reaction>
</comment>
<dbReference type="Proteomes" id="UP000249467">
    <property type="component" value="Unassembled WGS sequence"/>
</dbReference>
<keyword evidence="2 11" id="KW-0723">Serine/threonine-protein kinase</keyword>
<keyword evidence="4 9" id="KW-0547">Nucleotide-binding</keyword>
<name>A0A2W4Y350_9CYAN</name>
<evidence type="ECO:0000256" key="4">
    <source>
        <dbReference type="ARBA" id="ARBA00022741"/>
    </source>
</evidence>
<dbReference type="InterPro" id="IPR011009">
    <property type="entry name" value="Kinase-like_dom_sf"/>
</dbReference>
<dbReference type="PROSITE" id="PS50011">
    <property type="entry name" value="PROTEIN_KINASE_DOM"/>
    <property type="match status" value="1"/>
</dbReference>
<evidence type="ECO:0000256" key="1">
    <source>
        <dbReference type="ARBA" id="ARBA00012513"/>
    </source>
</evidence>
<evidence type="ECO:0000256" key="2">
    <source>
        <dbReference type="ARBA" id="ARBA00022527"/>
    </source>
</evidence>
<organism evidence="11 12">
    <name type="scientific">Pseudanabaena frigida</name>
    <dbReference type="NCBI Taxonomy" id="945775"/>
    <lineage>
        <taxon>Bacteria</taxon>
        <taxon>Bacillati</taxon>
        <taxon>Cyanobacteriota</taxon>
        <taxon>Cyanophyceae</taxon>
        <taxon>Pseudanabaenales</taxon>
        <taxon>Pseudanabaenaceae</taxon>
        <taxon>Pseudanabaena</taxon>
    </lineage>
</organism>
<comment type="catalytic activity">
    <reaction evidence="7">
        <text>L-threonyl-[protein] + ATP = O-phospho-L-threonyl-[protein] + ADP + H(+)</text>
        <dbReference type="Rhea" id="RHEA:46608"/>
        <dbReference type="Rhea" id="RHEA-COMP:11060"/>
        <dbReference type="Rhea" id="RHEA-COMP:11605"/>
        <dbReference type="ChEBI" id="CHEBI:15378"/>
        <dbReference type="ChEBI" id="CHEBI:30013"/>
        <dbReference type="ChEBI" id="CHEBI:30616"/>
        <dbReference type="ChEBI" id="CHEBI:61977"/>
        <dbReference type="ChEBI" id="CHEBI:456216"/>
        <dbReference type="EC" id="2.7.11.1"/>
    </reaction>
</comment>
<protein>
    <recommendedName>
        <fullName evidence="1">non-specific serine/threonine protein kinase</fullName>
        <ecNumber evidence="1">2.7.11.1</ecNumber>
    </recommendedName>
</protein>
<dbReference type="CDD" id="cd14014">
    <property type="entry name" value="STKc_PknB_like"/>
    <property type="match status" value="1"/>
</dbReference>
<dbReference type="SUPFAM" id="SSF56112">
    <property type="entry name" value="Protein kinase-like (PK-like)"/>
    <property type="match status" value="1"/>
</dbReference>